<dbReference type="EMBL" id="JAACXV010013767">
    <property type="protein sequence ID" value="KAF7272428.1"/>
    <property type="molecule type" value="Genomic_DNA"/>
</dbReference>
<gene>
    <name evidence="1" type="ORF">GWI33_014776</name>
</gene>
<name>A0A834M6K0_RHYFE</name>
<reference evidence="1" key="1">
    <citation type="submission" date="2020-08" db="EMBL/GenBank/DDBJ databases">
        <title>Genome sequencing and assembly of the red palm weevil Rhynchophorus ferrugineus.</title>
        <authorList>
            <person name="Dias G.B."/>
            <person name="Bergman C.M."/>
            <person name="Manee M."/>
        </authorList>
    </citation>
    <scope>NUCLEOTIDE SEQUENCE</scope>
    <source>
        <strain evidence="1">AA-2017</strain>
        <tissue evidence="1">Whole larva</tissue>
    </source>
</reference>
<organism evidence="1 2">
    <name type="scientific">Rhynchophorus ferrugineus</name>
    <name type="common">Red palm weevil</name>
    <name type="synonym">Curculio ferrugineus</name>
    <dbReference type="NCBI Taxonomy" id="354439"/>
    <lineage>
        <taxon>Eukaryota</taxon>
        <taxon>Metazoa</taxon>
        <taxon>Ecdysozoa</taxon>
        <taxon>Arthropoda</taxon>
        <taxon>Hexapoda</taxon>
        <taxon>Insecta</taxon>
        <taxon>Pterygota</taxon>
        <taxon>Neoptera</taxon>
        <taxon>Endopterygota</taxon>
        <taxon>Coleoptera</taxon>
        <taxon>Polyphaga</taxon>
        <taxon>Cucujiformia</taxon>
        <taxon>Curculionidae</taxon>
        <taxon>Dryophthorinae</taxon>
        <taxon>Rhynchophorus</taxon>
    </lineage>
</organism>
<dbReference type="AlphaFoldDB" id="A0A834M6K0"/>
<sequence length="68" mass="7849">MHKEIVSDCSDNASNVLKKQRPLILGEVSGQRPASQRDKQLRKENNLSRTSCFWIGKIQPQLKSQKWI</sequence>
<protein>
    <submittedName>
        <fullName evidence="1">Uncharacterized protein</fullName>
    </submittedName>
</protein>
<accession>A0A834M6K0</accession>
<evidence type="ECO:0000313" key="1">
    <source>
        <dbReference type="EMBL" id="KAF7272428.1"/>
    </source>
</evidence>
<keyword evidence="2" id="KW-1185">Reference proteome</keyword>
<dbReference type="Proteomes" id="UP000625711">
    <property type="component" value="Unassembled WGS sequence"/>
</dbReference>
<evidence type="ECO:0000313" key="2">
    <source>
        <dbReference type="Proteomes" id="UP000625711"/>
    </source>
</evidence>
<comment type="caution">
    <text evidence="1">The sequence shown here is derived from an EMBL/GenBank/DDBJ whole genome shotgun (WGS) entry which is preliminary data.</text>
</comment>
<proteinExistence type="predicted"/>